<dbReference type="AlphaFoldDB" id="A0A674DVR7"/>
<evidence type="ECO:0000313" key="11">
    <source>
        <dbReference type="Proteomes" id="UP000472277"/>
    </source>
</evidence>
<accession>A0A674DVR7</accession>
<name>A0A674DVR7_SALTR</name>
<keyword evidence="6 8" id="KW-1133">Transmembrane helix</keyword>
<dbReference type="Ensembl" id="ENSSTUT00000107183.1">
    <property type="protein sequence ID" value="ENSSTUP00000099895.1"/>
    <property type="gene ID" value="ENSSTUG00000044766.1"/>
</dbReference>
<feature type="region of interest" description="Disordered" evidence="9">
    <location>
        <begin position="183"/>
        <end position="219"/>
    </location>
</feature>
<evidence type="ECO:0000256" key="9">
    <source>
        <dbReference type="SAM" id="MobiDB-lite"/>
    </source>
</evidence>
<evidence type="ECO:0000313" key="10">
    <source>
        <dbReference type="Ensembl" id="ENSSTUP00000099895.1"/>
    </source>
</evidence>
<evidence type="ECO:0000256" key="5">
    <source>
        <dbReference type="ARBA" id="ARBA00022949"/>
    </source>
</evidence>
<dbReference type="InterPro" id="IPR006187">
    <property type="entry name" value="Claudin"/>
</dbReference>
<reference evidence="10" key="1">
    <citation type="submission" date="2025-08" db="UniProtKB">
        <authorList>
            <consortium name="Ensembl"/>
        </authorList>
    </citation>
    <scope>IDENTIFICATION</scope>
</reference>
<protein>
    <recommendedName>
        <fullName evidence="8">Claudin</fullName>
    </recommendedName>
</protein>
<keyword evidence="5 8" id="KW-0965">Cell junction</keyword>
<dbReference type="InParanoid" id="A0A674DVR7"/>
<proteinExistence type="inferred from homology"/>
<evidence type="ECO:0000256" key="4">
    <source>
        <dbReference type="ARBA" id="ARBA00022692"/>
    </source>
</evidence>
<keyword evidence="2 8" id="KW-0796">Tight junction</keyword>
<reference evidence="10" key="2">
    <citation type="submission" date="2025-09" db="UniProtKB">
        <authorList>
            <consortium name="Ensembl"/>
        </authorList>
    </citation>
    <scope>IDENTIFICATION</scope>
</reference>
<organism evidence="10 11">
    <name type="scientific">Salmo trutta</name>
    <name type="common">Brown trout</name>
    <dbReference type="NCBI Taxonomy" id="8032"/>
    <lineage>
        <taxon>Eukaryota</taxon>
        <taxon>Metazoa</taxon>
        <taxon>Chordata</taxon>
        <taxon>Craniata</taxon>
        <taxon>Vertebrata</taxon>
        <taxon>Euteleostomi</taxon>
        <taxon>Actinopterygii</taxon>
        <taxon>Neopterygii</taxon>
        <taxon>Teleostei</taxon>
        <taxon>Protacanthopterygii</taxon>
        <taxon>Salmoniformes</taxon>
        <taxon>Salmonidae</taxon>
        <taxon>Salmoninae</taxon>
        <taxon>Salmo</taxon>
    </lineage>
</organism>
<keyword evidence="11" id="KW-1185">Reference proteome</keyword>
<dbReference type="PANTHER" id="PTHR12002">
    <property type="entry name" value="CLAUDIN"/>
    <property type="match status" value="1"/>
</dbReference>
<evidence type="ECO:0000256" key="1">
    <source>
        <dbReference type="ARBA" id="ARBA00008295"/>
    </source>
</evidence>
<evidence type="ECO:0000256" key="3">
    <source>
        <dbReference type="ARBA" id="ARBA00022475"/>
    </source>
</evidence>
<keyword evidence="3 8" id="KW-1003">Cell membrane</keyword>
<comment type="subcellular location">
    <subcellularLocation>
        <location evidence="8">Cell junction</location>
        <location evidence="8">Tight junction</location>
    </subcellularLocation>
    <subcellularLocation>
        <location evidence="8">Cell membrane</location>
        <topology evidence="8">Multi-pass membrane protein</topology>
    </subcellularLocation>
</comment>
<dbReference type="OMA" id="CEEYTSM"/>
<dbReference type="InterPro" id="IPR017974">
    <property type="entry name" value="Claudin_CS"/>
</dbReference>
<comment type="function">
    <text evidence="8">Claudins function as major constituents of the tight junction complexes that regulate the permeability of epithelia.</text>
</comment>
<sequence length="219" mass="24270">MLVQILGLAACVVSGWILVSSALAIEHWTWSEVGSVELTTGNYFSNLWKDCVSNSTGVSDCEEYPSMVDLPGMFWSACHNFHGCVILGRGGETVFLLGFAGLIVYSWWGNKVRSEFVDPNLQAQKFEIGAAVFTGWGGSLLLITGGFVLSFFSGKEFLRSTSKKRHRRPNSYATAQTRRTYMMPNSSRVTPMPQLVQGSRGGRRIRTRTTGTYSRDDLD</sequence>
<comment type="similarity">
    <text evidence="1 8">Belongs to the claudin family.</text>
</comment>
<feature type="transmembrane region" description="Helical" evidence="8">
    <location>
        <begin position="6"/>
        <end position="25"/>
    </location>
</feature>
<feature type="transmembrane region" description="Helical" evidence="8">
    <location>
        <begin position="128"/>
        <end position="152"/>
    </location>
</feature>
<dbReference type="Proteomes" id="UP000472277">
    <property type="component" value="Chromosome 6"/>
</dbReference>
<keyword evidence="4 8" id="KW-0812">Transmembrane</keyword>
<dbReference type="GeneTree" id="ENSGT00940000155232"/>
<evidence type="ECO:0000256" key="7">
    <source>
        <dbReference type="ARBA" id="ARBA00023136"/>
    </source>
</evidence>
<dbReference type="GO" id="GO:0005923">
    <property type="term" value="C:bicellular tight junction"/>
    <property type="evidence" value="ECO:0007669"/>
    <property type="project" value="UniProtKB-SubCell"/>
</dbReference>
<dbReference type="GO" id="GO:0005198">
    <property type="term" value="F:structural molecule activity"/>
    <property type="evidence" value="ECO:0007669"/>
    <property type="project" value="InterPro"/>
</dbReference>
<dbReference type="PROSITE" id="PS01346">
    <property type="entry name" value="CLAUDIN"/>
    <property type="match status" value="1"/>
</dbReference>
<keyword evidence="7 8" id="KW-0472">Membrane</keyword>
<evidence type="ECO:0000256" key="8">
    <source>
        <dbReference type="RuleBase" id="RU060637"/>
    </source>
</evidence>
<evidence type="ECO:0000256" key="6">
    <source>
        <dbReference type="ARBA" id="ARBA00022989"/>
    </source>
</evidence>
<evidence type="ECO:0000256" key="2">
    <source>
        <dbReference type="ARBA" id="ARBA00022427"/>
    </source>
</evidence>
<comment type="caution">
    <text evidence="8">Lacks conserved residue(s) required for the propagation of feature annotation.</text>
</comment>
<dbReference type="Gene3D" id="1.20.140.150">
    <property type="match status" value="2"/>
</dbReference>
<dbReference type="GO" id="GO:0005886">
    <property type="term" value="C:plasma membrane"/>
    <property type="evidence" value="ECO:0007669"/>
    <property type="project" value="UniProtKB-SubCell"/>
</dbReference>
<feature type="transmembrane region" description="Helical" evidence="8">
    <location>
        <begin position="90"/>
        <end position="108"/>
    </location>
</feature>